<dbReference type="SUPFAM" id="SSF52833">
    <property type="entry name" value="Thioredoxin-like"/>
    <property type="match status" value="1"/>
</dbReference>
<gene>
    <name evidence="1" type="ORF">HJB63_18315</name>
</gene>
<dbReference type="InterPro" id="IPR010296">
    <property type="entry name" value="DUF899_thioredox"/>
</dbReference>
<dbReference type="RefSeq" id="WP_221133789.1">
    <property type="nucleotide sequence ID" value="NZ_JABDYC010000005.1"/>
</dbReference>
<dbReference type="AlphaFoldDB" id="A0A9Q3ME81"/>
<dbReference type="InterPro" id="IPR036249">
    <property type="entry name" value="Thioredoxin-like_sf"/>
</dbReference>
<dbReference type="Gene3D" id="3.40.30.10">
    <property type="entry name" value="Glutaredoxin"/>
    <property type="match status" value="1"/>
</dbReference>
<protein>
    <submittedName>
        <fullName evidence="1">DUF899 family protein</fullName>
    </submittedName>
</protein>
<accession>A0A9Q3ME81</accession>
<sequence length="233" mass="26371">MDNRQLVPAAVLAAKNGARFPNESAEYRIARDALLAEEIELRRHIERVARQRRTLPPGGEVKKDYRFEGANGPVSFAELFADKDTLIVYSYMFGPERERPCPMCTSLLSAWDGEVPDIQQRVALAIVARSPIEKLLAFKKERGWHHIPLYSDPTDDYSRDYRAIGKGGSDDAAFNVFTRRDGTIRHFWSEEMGAVTADPGEDPRGAPDLMPLWTVLDTTPEGRALDWYPKLSY</sequence>
<reference evidence="1" key="1">
    <citation type="submission" date="2020-04" db="EMBL/GenBank/DDBJ databases">
        <title>Global-level population genomics: horizontal gene transfer, symbiosis and evolution in Rhizobia.</title>
        <authorList>
            <person name="Gai Y."/>
        </authorList>
    </citation>
    <scope>NUCLEOTIDE SEQUENCE</scope>
    <source>
        <strain evidence="1">BLR57</strain>
    </source>
</reference>
<evidence type="ECO:0000313" key="2">
    <source>
        <dbReference type="Proteomes" id="UP000749740"/>
    </source>
</evidence>
<name>A0A9Q3ME81_9HYPH</name>
<evidence type="ECO:0000313" key="1">
    <source>
        <dbReference type="EMBL" id="MBX5024521.1"/>
    </source>
</evidence>
<dbReference type="Proteomes" id="UP000749740">
    <property type="component" value="Unassembled WGS sequence"/>
</dbReference>
<proteinExistence type="predicted"/>
<organism evidence="1 2">
    <name type="scientific">Rhizobium lentis</name>
    <dbReference type="NCBI Taxonomy" id="1138194"/>
    <lineage>
        <taxon>Bacteria</taxon>
        <taxon>Pseudomonadati</taxon>
        <taxon>Pseudomonadota</taxon>
        <taxon>Alphaproteobacteria</taxon>
        <taxon>Hyphomicrobiales</taxon>
        <taxon>Rhizobiaceae</taxon>
        <taxon>Rhizobium/Agrobacterium group</taxon>
        <taxon>Rhizobium</taxon>
    </lineage>
</organism>
<comment type="caution">
    <text evidence="1">The sequence shown here is derived from an EMBL/GenBank/DDBJ whole genome shotgun (WGS) entry which is preliminary data.</text>
</comment>
<dbReference type="Pfam" id="PF05988">
    <property type="entry name" value="DUF899"/>
    <property type="match status" value="1"/>
</dbReference>
<dbReference type="EMBL" id="JABDYC010000005">
    <property type="protein sequence ID" value="MBX5024521.1"/>
    <property type="molecule type" value="Genomic_DNA"/>
</dbReference>